<accession>A0AAD7KXK1</accession>
<proteinExistence type="predicted"/>
<evidence type="ECO:0000313" key="7">
    <source>
        <dbReference type="EMBL" id="KAJ7946765.1"/>
    </source>
</evidence>
<evidence type="ECO:0000256" key="5">
    <source>
        <dbReference type="PROSITE-ProRule" id="PRU00277"/>
    </source>
</evidence>
<dbReference type="Proteomes" id="UP001163823">
    <property type="component" value="Chromosome 13"/>
</dbReference>
<dbReference type="GO" id="GO:0005737">
    <property type="term" value="C:cytoplasm"/>
    <property type="evidence" value="ECO:0007669"/>
    <property type="project" value="TreeGrafter"/>
</dbReference>
<name>A0AAD7KXK1_QUISA</name>
<evidence type="ECO:0000313" key="8">
    <source>
        <dbReference type="Proteomes" id="UP001163823"/>
    </source>
</evidence>
<keyword evidence="3 5" id="KW-0697">Rotamase</keyword>
<dbReference type="PANTHER" id="PTHR10516:SF443">
    <property type="entry name" value="FK506-BINDING PROTEIN 59-RELATED"/>
    <property type="match status" value="1"/>
</dbReference>
<dbReference type="SUPFAM" id="SSF54534">
    <property type="entry name" value="FKBP-like"/>
    <property type="match status" value="1"/>
</dbReference>
<sequence>MGVQKQIVMPGTGPKVVHGQNVTIHCTGYGKNADLSKKFWSTMDRGENPYTFKIGSGSVIKGVDEGVLGMQVGEVARLRCSPDYAYGADGFPAWGILPNTELVYDIELLSAE</sequence>
<gene>
    <name evidence="7" type="ORF">O6P43_031653</name>
</gene>
<comment type="catalytic activity">
    <reaction evidence="1 5">
        <text>[protein]-peptidylproline (omega=180) = [protein]-peptidylproline (omega=0)</text>
        <dbReference type="Rhea" id="RHEA:16237"/>
        <dbReference type="Rhea" id="RHEA-COMP:10747"/>
        <dbReference type="Rhea" id="RHEA-COMP:10748"/>
        <dbReference type="ChEBI" id="CHEBI:83833"/>
        <dbReference type="ChEBI" id="CHEBI:83834"/>
        <dbReference type="EC" id="5.2.1.8"/>
    </reaction>
</comment>
<evidence type="ECO:0000256" key="3">
    <source>
        <dbReference type="ARBA" id="ARBA00023110"/>
    </source>
</evidence>
<reference evidence="7" key="1">
    <citation type="journal article" date="2023" name="Science">
        <title>Elucidation of the pathway for biosynthesis of saponin adjuvants from the soapbark tree.</title>
        <authorList>
            <person name="Reed J."/>
            <person name="Orme A."/>
            <person name="El-Demerdash A."/>
            <person name="Owen C."/>
            <person name="Martin L.B.B."/>
            <person name="Misra R.C."/>
            <person name="Kikuchi S."/>
            <person name="Rejzek M."/>
            <person name="Martin A.C."/>
            <person name="Harkess A."/>
            <person name="Leebens-Mack J."/>
            <person name="Louveau T."/>
            <person name="Stephenson M.J."/>
            <person name="Osbourn A."/>
        </authorList>
    </citation>
    <scope>NUCLEOTIDE SEQUENCE</scope>
    <source>
        <strain evidence="7">S10</strain>
    </source>
</reference>
<dbReference type="PROSITE" id="PS50059">
    <property type="entry name" value="FKBP_PPIASE"/>
    <property type="match status" value="1"/>
</dbReference>
<dbReference type="InterPro" id="IPR046357">
    <property type="entry name" value="PPIase_dom_sf"/>
</dbReference>
<dbReference type="InterPro" id="IPR050689">
    <property type="entry name" value="FKBP-type_PPIase"/>
</dbReference>
<dbReference type="PANTHER" id="PTHR10516">
    <property type="entry name" value="PEPTIDYL-PROLYL CIS-TRANS ISOMERASE"/>
    <property type="match status" value="1"/>
</dbReference>
<dbReference type="Gene3D" id="3.10.50.40">
    <property type="match status" value="1"/>
</dbReference>
<keyword evidence="4 5" id="KW-0413">Isomerase</keyword>
<dbReference type="InterPro" id="IPR001179">
    <property type="entry name" value="PPIase_FKBP_dom"/>
</dbReference>
<dbReference type="AlphaFoldDB" id="A0AAD7KXK1"/>
<organism evidence="7 8">
    <name type="scientific">Quillaja saponaria</name>
    <name type="common">Soap bark tree</name>
    <dbReference type="NCBI Taxonomy" id="32244"/>
    <lineage>
        <taxon>Eukaryota</taxon>
        <taxon>Viridiplantae</taxon>
        <taxon>Streptophyta</taxon>
        <taxon>Embryophyta</taxon>
        <taxon>Tracheophyta</taxon>
        <taxon>Spermatophyta</taxon>
        <taxon>Magnoliopsida</taxon>
        <taxon>eudicotyledons</taxon>
        <taxon>Gunneridae</taxon>
        <taxon>Pentapetalae</taxon>
        <taxon>rosids</taxon>
        <taxon>fabids</taxon>
        <taxon>Fabales</taxon>
        <taxon>Quillajaceae</taxon>
        <taxon>Quillaja</taxon>
    </lineage>
</organism>
<dbReference type="EMBL" id="JARAOO010000013">
    <property type="protein sequence ID" value="KAJ7946765.1"/>
    <property type="molecule type" value="Genomic_DNA"/>
</dbReference>
<protein>
    <recommendedName>
        <fullName evidence="2 5">peptidylprolyl isomerase</fullName>
        <ecNumber evidence="2 5">5.2.1.8</ecNumber>
    </recommendedName>
</protein>
<evidence type="ECO:0000256" key="2">
    <source>
        <dbReference type="ARBA" id="ARBA00013194"/>
    </source>
</evidence>
<dbReference type="Pfam" id="PF00254">
    <property type="entry name" value="FKBP_C"/>
    <property type="match status" value="1"/>
</dbReference>
<evidence type="ECO:0000259" key="6">
    <source>
        <dbReference type="PROSITE" id="PS50059"/>
    </source>
</evidence>
<dbReference type="GO" id="GO:0003755">
    <property type="term" value="F:peptidyl-prolyl cis-trans isomerase activity"/>
    <property type="evidence" value="ECO:0007669"/>
    <property type="project" value="UniProtKB-KW"/>
</dbReference>
<feature type="domain" description="PPIase FKBP-type" evidence="6">
    <location>
        <begin position="19"/>
        <end position="112"/>
    </location>
</feature>
<dbReference type="KEGG" id="qsa:O6P43_031653"/>
<comment type="caution">
    <text evidence="7">The sequence shown here is derived from an EMBL/GenBank/DDBJ whole genome shotgun (WGS) entry which is preliminary data.</text>
</comment>
<dbReference type="EC" id="5.2.1.8" evidence="2 5"/>
<evidence type="ECO:0000256" key="1">
    <source>
        <dbReference type="ARBA" id="ARBA00000971"/>
    </source>
</evidence>
<keyword evidence="8" id="KW-1185">Reference proteome</keyword>
<evidence type="ECO:0000256" key="4">
    <source>
        <dbReference type="ARBA" id="ARBA00023235"/>
    </source>
</evidence>